<evidence type="ECO:0000313" key="3">
    <source>
        <dbReference type="EMBL" id="CAC5391015.1"/>
    </source>
</evidence>
<dbReference type="Proteomes" id="UP000507470">
    <property type="component" value="Unassembled WGS sequence"/>
</dbReference>
<dbReference type="PANTHER" id="PTHR33395:SF22">
    <property type="entry name" value="REVERSE TRANSCRIPTASE DOMAIN-CONTAINING PROTEIN"/>
    <property type="match status" value="1"/>
</dbReference>
<sequence>MDKNTRDKIKRKTILSKKITDPEVRKEYNKIRNQVKSRVNKLKREYEKICLKKLKKTLKLSELYQVKTKTKEGIGDLHLDPEDTKSDKTEDNRKKAKLLVEYFSAYSPRKPDGEKPSPTPVLVTKVMSNQKIKEEVVLKHLNALKIDKSPGMDKLHPRLLKENAESLANPLSIINNQSLESYETSQLQNDLDSYESTRYETTRLRNDLKEGFPNTDTDMASKQDPTSTTDPINKSYLGKRRHSDSEETLTGESSDSNSPPRSFTVKRTSSESSEIQSQTSSNASPIDHIPKETRDWTEETIFNNLQIKDMLSPSPIDVFNTGYVDSFLKNHVKIRDYMLKANNQVQDQKHRSKYDCYAFALNEAFDVDCSVLSDITISKALQLTEEFKKPFQNSCFAKWLFECNLHDLNLEKDKIKDMRNICQNIYPRLQQFCGQLLFMVERTHRQNSDNLTQAMYQELFVTFLRIFGVTVLDVPNLPAYHLTIGDRIVTSVPDAVVCSFVRNGEEVDQKVIAVVQVKKDYTRPDPNLEIVRQTRNSERKTSVIKHIDSGLKGQHAGEMLAVIPSSVFGSNGIYGIMVQGTMITFVSLATSQEYCNNLSEGKMKNCHATIKYSNAVNMLSTEGRKELVSTFLGMSTLLDCQQYLVSTDSLKTETKNSQVCSQQLDHTKRCFPFIVYNEKNVTCCQIYNEKYCGDND</sequence>
<feature type="coiled-coil region" evidence="1">
    <location>
        <begin position="25"/>
        <end position="52"/>
    </location>
</feature>
<feature type="compositionally biased region" description="Low complexity" evidence="2">
    <location>
        <begin position="270"/>
        <end position="281"/>
    </location>
</feature>
<dbReference type="EMBL" id="CACVKT020004656">
    <property type="protein sequence ID" value="CAC5391015.1"/>
    <property type="molecule type" value="Genomic_DNA"/>
</dbReference>
<reference evidence="3 4" key="1">
    <citation type="submission" date="2020-06" db="EMBL/GenBank/DDBJ databases">
        <authorList>
            <person name="Li R."/>
            <person name="Bekaert M."/>
        </authorList>
    </citation>
    <scope>NUCLEOTIDE SEQUENCE [LARGE SCALE GENOMIC DNA]</scope>
    <source>
        <strain evidence="4">wild</strain>
    </source>
</reference>
<feature type="compositionally biased region" description="Polar residues" evidence="2">
    <location>
        <begin position="248"/>
        <end position="267"/>
    </location>
</feature>
<organism evidence="3 4">
    <name type="scientific">Mytilus coruscus</name>
    <name type="common">Sea mussel</name>
    <dbReference type="NCBI Taxonomy" id="42192"/>
    <lineage>
        <taxon>Eukaryota</taxon>
        <taxon>Metazoa</taxon>
        <taxon>Spiralia</taxon>
        <taxon>Lophotrochozoa</taxon>
        <taxon>Mollusca</taxon>
        <taxon>Bivalvia</taxon>
        <taxon>Autobranchia</taxon>
        <taxon>Pteriomorphia</taxon>
        <taxon>Mytilida</taxon>
        <taxon>Mytiloidea</taxon>
        <taxon>Mytilidae</taxon>
        <taxon>Mytilinae</taxon>
        <taxon>Mytilus</taxon>
    </lineage>
</organism>
<name>A0A6J8C3T5_MYTCO</name>
<feature type="region of interest" description="Disordered" evidence="2">
    <location>
        <begin position="204"/>
        <end position="290"/>
    </location>
</feature>
<protein>
    <submittedName>
        <fullName evidence="3">Uncharacterized protein</fullName>
    </submittedName>
</protein>
<keyword evidence="1" id="KW-0175">Coiled coil</keyword>
<feature type="compositionally biased region" description="Polar residues" evidence="2">
    <location>
        <begin position="214"/>
        <end position="232"/>
    </location>
</feature>
<dbReference type="OrthoDB" id="6071489at2759"/>
<dbReference type="PANTHER" id="PTHR33395">
    <property type="entry name" value="TRANSCRIPTASE, PUTATIVE-RELATED-RELATED"/>
    <property type="match status" value="1"/>
</dbReference>
<evidence type="ECO:0000313" key="4">
    <source>
        <dbReference type="Proteomes" id="UP000507470"/>
    </source>
</evidence>
<evidence type="ECO:0000256" key="1">
    <source>
        <dbReference type="SAM" id="Coils"/>
    </source>
</evidence>
<dbReference type="AlphaFoldDB" id="A0A6J8C3T5"/>
<gene>
    <name evidence="3" type="ORF">MCOR_26057</name>
</gene>
<proteinExistence type="predicted"/>
<accession>A0A6J8C3T5</accession>
<keyword evidence="4" id="KW-1185">Reference proteome</keyword>
<evidence type="ECO:0000256" key="2">
    <source>
        <dbReference type="SAM" id="MobiDB-lite"/>
    </source>
</evidence>